<organism evidence="1 2">
    <name type="scientific">Hyaloscypha variabilis (strain UAMH 11265 / GT02V1 / F)</name>
    <name type="common">Meliniomyces variabilis</name>
    <dbReference type="NCBI Taxonomy" id="1149755"/>
    <lineage>
        <taxon>Eukaryota</taxon>
        <taxon>Fungi</taxon>
        <taxon>Dikarya</taxon>
        <taxon>Ascomycota</taxon>
        <taxon>Pezizomycotina</taxon>
        <taxon>Leotiomycetes</taxon>
        <taxon>Helotiales</taxon>
        <taxon>Hyaloscyphaceae</taxon>
        <taxon>Hyaloscypha</taxon>
        <taxon>Hyaloscypha variabilis</taxon>
    </lineage>
</organism>
<dbReference type="EMBL" id="KZ613949">
    <property type="protein sequence ID" value="PMD37260.1"/>
    <property type="molecule type" value="Genomic_DNA"/>
</dbReference>
<reference evidence="1 2" key="1">
    <citation type="submission" date="2016-04" db="EMBL/GenBank/DDBJ databases">
        <title>A degradative enzymes factory behind the ericoid mycorrhizal symbiosis.</title>
        <authorList>
            <consortium name="DOE Joint Genome Institute"/>
            <person name="Martino E."/>
            <person name="Morin E."/>
            <person name="Grelet G."/>
            <person name="Kuo A."/>
            <person name="Kohler A."/>
            <person name="Daghino S."/>
            <person name="Barry K."/>
            <person name="Choi C."/>
            <person name="Cichocki N."/>
            <person name="Clum A."/>
            <person name="Copeland A."/>
            <person name="Hainaut M."/>
            <person name="Haridas S."/>
            <person name="Labutti K."/>
            <person name="Lindquist E."/>
            <person name="Lipzen A."/>
            <person name="Khouja H.-R."/>
            <person name="Murat C."/>
            <person name="Ohm R."/>
            <person name="Olson A."/>
            <person name="Spatafora J."/>
            <person name="Veneault-Fourrey C."/>
            <person name="Henrissat B."/>
            <person name="Grigoriev I."/>
            <person name="Martin F."/>
            <person name="Perotto S."/>
        </authorList>
    </citation>
    <scope>NUCLEOTIDE SEQUENCE [LARGE SCALE GENOMIC DNA]</scope>
    <source>
        <strain evidence="1 2">F</strain>
    </source>
</reference>
<keyword evidence="2" id="KW-1185">Reference proteome</keyword>
<accession>A0A2J6RFG6</accession>
<sequence>MPKQYLPPLITLMHFRYRSQVHDRFSLILVLHLSSHSCHAISFSLRDRQQDLSLLNSNLNAVCIRKPLDLHRSYITLTSIVIHVDMPSGIAILREGSPGTLESSFSSRIGCFQVGI</sequence>
<protein>
    <submittedName>
        <fullName evidence="1">Uncharacterized protein</fullName>
    </submittedName>
</protein>
<proteinExistence type="predicted"/>
<evidence type="ECO:0000313" key="1">
    <source>
        <dbReference type="EMBL" id="PMD37260.1"/>
    </source>
</evidence>
<dbReference type="AlphaFoldDB" id="A0A2J6RFG6"/>
<gene>
    <name evidence="1" type="ORF">L207DRAFT_72560</name>
</gene>
<evidence type="ECO:0000313" key="2">
    <source>
        <dbReference type="Proteomes" id="UP000235786"/>
    </source>
</evidence>
<dbReference type="Proteomes" id="UP000235786">
    <property type="component" value="Unassembled WGS sequence"/>
</dbReference>
<name>A0A2J6RFG6_HYAVF</name>